<dbReference type="EMBL" id="BK016176">
    <property type="protein sequence ID" value="DAG00042.1"/>
    <property type="molecule type" value="Genomic_DNA"/>
</dbReference>
<name>A0A8S5UZW5_9CAUD</name>
<evidence type="ECO:0000313" key="1">
    <source>
        <dbReference type="EMBL" id="DAG00042.1"/>
    </source>
</evidence>
<proteinExistence type="predicted"/>
<reference evidence="1" key="1">
    <citation type="journal article" date="2021" name="Proc. Natl. Acad. Sci. U.S.A.">
        <title>A Catalog of Tens of Thousands of Viruses from Human Metagenomes Reveals Hidden Associations with Chronic Diseases.</title>
        <authorList>
            <person name="Tisza M.J."/>
            <person name="Buck C.B."/>
        </authorList>
    </citation>
    <scope>NUCLEOTIDE SEQUENCE</scope>
    <source>
        <strain evidence="1">CtBeL15</strain>
    </source>
</reference>
<sequence>MASKLVGQFSGFEQDMAALEKQVKNAFRASRKILADDMRLCLQDHVEADVYDKFQPIEYVRRREDGGLADMSASATVYSDERDGGMNLTLLYQPSGALDGEGESVDPHVDGDDLVDRIEKRDPEYNWTRKPPKRPFFSNFVQEMIDGGRAEETLVRAMNGADPTLGMAADMGVIREEDDWR</sequence>
<protein>
    <submittedName>
        <fullName evidence="1">Uncharacterized protein</fullName>
    </submittedName>
</protein>
<organism evidence="1">
    <name type="scientific">Siphoviridae sp. ctBeL15</name>
    <dbReference type="NCBI Taxonomy" id="2825374"/>
    <lineage>
        <taxon>Viruses</taxon>
        <taxon>Duplodnaviria</taxon>
        <taxon>Heunggongvirae</taxon>
        <taxon>Uroviricota</taxon>
        <taxon>Caudoviricetes</taxon>
    </lineage>
</organism>
<accession>A0A8S5UZW5</accession>